<dbReference type="GO" id="GO:0008233">
    <property type="term" value="F:peptidase activity"/>
    <property type="evidence" value="ECO:0007669"/>
    <property type="project" value="UniProtKB-KW"/>
</dbReference>
<dbReference type="EMBL" id="JAYWIO010000006">
    <property type="protein sequence ID" value="KAK7256160.1"/>
    <property type="molecule type" value="Genomic_DNA"/>
</dbReference>
<keyword evidence="10" id="KW-1185">Reference proteome</keyword>
<feature type="compositionally biased region" description="Basic and acidic residues" evidence="8">
    <location>
        <begin position="248"/>
        <end position="290"/>
    </location>
</feature>
<evidence type="ECO:0000256" key="5">
    <source>
        <dbReference type="ARBA" id="ARBA00023124"/>
    </source>
</evidence>
<protein>
    <recommendedName>
        <fullName evidence="11">Embryonic stem cell-specific 5-hydroxymethylcytosine-binding protein</fullName>
    </recommendedName>
</protein>
<evidence type="ECO:0000313" key="9">
    <source>
        <dbReference type="EMBL" id="KAK7256160.1"/>
    </source>
</evidence>
<keyword evidence="6" id="KW-0238">DNA-binding</keyword>
<proteinExistence type="inferred from homology"/>
<feature type="region of interest" description="Disordered" evidence="8">
    <location>
        <begin position="313"/>
        <end position="353"/>
    </location>
</feature>
<organism evidence="9 10">
    <name type="scientific">Crotalaria pallida</name>
    <name type="common">Smooth rattlebox</name>
    <name type="synonym">Crotalaria striata</name>
    <dbReference type="NCBI Taxonomy" id="3830"/>
    <lineage>
        <taxon>Eukaryota</taxon>
        <taxon>Viridiplantae</taxon>
        <taxon>Streptophyta</taxon>
        <taxon>Embryophyta</taxon>
        <taxon>Tracheophyta</taxon>
        <taxon>Spermatophyta</taxon>
        <taxon>Magnoliopsida</taxon>
        <taxon>eudicotyledons</taxon>
        <taxon>Gunneridae</taxon>
        <taxon>Pentapetalae</taxon>
        <taxon>rosids</taxon>
        <taxon>fabids</taxon>
        <taxon>Fabales</taxon>
        <taxon>Fabaceae</taxon>
        <taxon>Papilionoideae</taxon>
        <taxon>50 kb inversion clade</taxon>
        <taxon>genistoids sensu lato</taxon>
        <taxon>core genistoids</taxon>
        <taxon>Crotalarieae</taxon>
        <taxon>Crotalaria</taxon>
    </lineage>
</organism>
<evidence type="ECO:0000256" key="1">
    <source>
        <dbReference type="ARBA" id="ARBA00008136"/>
    </source>
</evidence>
<keyword evidence="5" id="KW-0190">Covalent protein-DNA linkage</keyword>
<dbReference type="GO" id="GO:0016829">
    <property type="term" value="F:lyase activity"/>
    <property type="evidence" value="ECO:0007669"/>
    <property type="project" value="UniProtKB-KW"/>
</dbReference>
<evidence type="ECO:0000313" key="10">
    <source>
        <dbReference type="Proteomes" id="UP001372338"/>
    </source>
</evidence>
<dbReference type="Gene3D" id="3.90.1680.10">
    <property type="entry name" value="SOS response associated peptidase-like"/>
    <property type="match status" value="1"/>
</dbReference>
<feature type="compositionally biased region" description="Basic and acidic residues" evidence="8">
    <location>
        <begin position="324"/>
        <end position="343"/>
    </location>
</feature>
<dbReference type="GO" id="GO:0006508">
    <property type="term" value="P:proteolysis"/>
    <property type="evidence" value="ECO:0007669"/>
    <property type="project" value="UniProtKB-KW"/>
</dbReference>
<comment type="similarity">
    <text evidence="1">Belongs to the SOS response-associated peptidase family.</text>
</comment>
<keyword evidence="4" id="KW-0378">Hydrolase</keyword>
<evidence type="ECO:0000256" key="7">
    <source>
        <dbReference type="ARBA" id="ARBA00023239"/>
    </source>
</evidence>
<dbReference type="InterPro" id="IPR036590">
    <property type="entry name" value="SRAP-like"/>
</dbReference>
<comment type="caution">
    <text evidence="9">The sequence shown here is derived from an EMBL/GenBank/DDBJ whole genome shotgun (WGS) entry which is preliminary data.</text>
</comment>
<dbReference type="Proteomes" id="UP001372338">
    <property type="component" value="Unassembled WGS sequence"/>
</dbReference>
<gene>
    <name evidence="9" type="ORF">RIF29_29596</name>
</gene>
<evidence type="ECO:0008006" key="11">
    <source>
        <dbReference type="Google" id="ProtNLM"/>
    </source>
</evidence>
<sequence>MCGRARCTLRADDIPRACHRTVANTRFLHTDRYRPSYNVSPGFNLPVLRREDASDGEGYALHCMKWGLIPSFTKKTDKPDHYKMFNARAESIDEKASFRRLIPKNRCLVAVEGFYEWKKDGSRKQPYYIHFKDGRPLVFAALYDSWQNSEGEILCTFTIVTTSSSSALQWLHDRMPVILGDKDSTDVWLGSSASSYKNVLKPYEESDLVWYPVTPGMGKPSFDGPECIKEIQLKTEGNTSISKFFSRKGAESEPIKQEQKISSHELIKTEPPTDLREEAKTEEGENDLKSRGCPHYQDATKVPIKRDYDTFSADSKPALANNDQVRENPVKKKEKGKTADDKQPTLFSFFGKR</sequence>
<keyword evidence="2" id="KW-0645">Protease</keyword>
<dbReference type="SUPFAM" id="SSF143081">
    <property type="entry name" value="BB1717-like"/>
    <property type="match status" value="1"/>
</dbReference>
<evidence type="ECO:0000256" key="3">
    <source>
        <dbReference type="ARBA" id="ARBA00022763"/>
    </source>
</evidence>
<keyword evidence="7" id="KW-0456">Lyase</keyword>
<dbReference type="PANTHER" id="PTHR13604">
    <property type="entry name" value="DC12-RELATED"/>
    <property type="match status" value="1"/>
</dbReference>
<evidence type="ECO:0000256" key="2">
    <source>
        <dbReference type="ARBA" id="ARBA00022670"/>
    </source>
</evidence>
<reference evidence="9 10" key="1">
    <citation type="submission" date="2024-01" db="EMBL/GenBank/DDBJ databases">
        <title>The genomes of 5 underutilized Papilionoideae crops provide insights into root nodulation and disease resistanc.</title>
        <authorList>
            <person name="Yuan L."/>
        </authorList>
    </citation>
    <scope>NUCLEOTIDE SEQUENCE [LARGE SCALE GENOMIC DNA]</scope>
    <source>
        <strain evidence="9">ZHUSHIDOU_FW_LH</strain>
        <tissue evidence="9">Leaf</tissue>
    </source>
</reference>
<accession>A0AAN9EH00</accession>
<dbReference type="AlphaFoldDB" id="A0AAN9EH00"/>
<dbReference type="GO" id="GO:0003697">
    <property type="term" value="F:single-stranded DNA binding"/>
    <property type="evidence" value="ECO:0007669"/>
    <property type="project" value="InterPro"/>
</dbReference>
<feature type="region of interest" description="Disordered" evidence="8">
    <location>
        <begin position="245"/>
        <end position="301"/>
    </location>
</feature>
<evidence type="ECO:0000256" key="6">
    <source>
        <dbReference type="ARBA" id="ARBA00023125"/>
    </source>
</evidence>
<dbReference type="InterPro" id="IPR003738">
    <property type="entry name" value="SRAP"/>
</dbReference>
<keyword evidence="3" id="KW-0227">DNA damage</keyword>
<evidence type="ECO:0000256" key="4">
    <source>
        <dbReference type="ARBA" id="ARBA00022801"/>
    </source>
</evidence>
<dbReference type="Pfam" id="PF02586">
    <property type="entry name" value="SRAP"/>
    <property type="match status" value="1"/>
</dbReference>
<dbReference type="GO" id="GO:0106300">
    <property type="term" value="P:protein-DNA covalent cross-linking repair"/>
    <property type="evidence" value="ECO:0007669"/>
    <property type="project" value="InterPro"/>
</dbReference>
<evidence type="ECO:0000256" key="8">
    <source>
        <dbReference type="SAM" id="MobiDB-lite"/>
    </source>
</evidence>
<dbReference type="PANTHER" id="PTHR13604:SF0">
    <property type="entry name" value="ABASIC SITE PROCESSING PROTEIN HMCES"/>
    <property type="match status" value="1"/>
</dbReference>
<name>A0AAN9EH00_CROPI</name>